<comment type="pathway">
    <text evidence="1 6">Carbohydrate biosynthesis; dTDP-L-rhamnose biosynthesis.</text>
</comment>
<dbReference type="GO" id="GO:0019305">
    <property type="term" value="P:dTDP-rhamnose biosynthetic process"/>
    <property type="evidence" value="ECO:0007669"/>
    <property type="project" value="UniProtKB-UniPathway"/>
</dbReference>
<evidence type="ECO:0000256" key="2">
    <source>
        <dbReference type="ARBA" id="ARBA00010944"/>
    </source>
</evidence>
<sequence>MKTILVTGRHGQVGFELQRSLAVLGKVVAVDREECDLTDAVAVRALLDRVQPDIIVNPAAHTAVDKAESEPALAQLINADAPQVLAEWARAHQALLVHYSTDYVFDGSQPGWYTEADRPNPQSVYGKTKLAGEDAIRASGCRHLIFRTSWVFGAHGGNFAKTILRLGREREELKIVADQRGAPTGAMLLADVTAQVLAQYLHRNAPADFPFGLYHLVAAGSTSWYEYAQAVVTAAQARGAVLKLSVDAIQPIPTSAYPLPAPRPANSCLSTDKLRSTFGLALPDWQQGLAHVMQLIC</sequence>
<dbReference type="GO" id="GO:0008831">
    <property type="term" value="F:dTDP-4-dehydrorhamnose reductase activity"/>
    <property type="evidence" value="ECO:0007669"/>
    <property type="project" value="UniProtKB-EC"/>
</dbReference>
<dbReference type="GO" id="GO:0005829">
    <property type="term" value="C:cytosol"/>
    <property type="evidence" value="ECO:0007669"/>
    <property type="project" value="TreeGrafter"/>
</dbReference>
<dbReference type="EC" id="1.1.1.133" evidence="3 6"/>
<dbReference type="STRING" id="1121001.SAMN02745857_04302"/>
<comment type="function">
    <text evidence="6">Catalyzes the reduction of dTDP-6-deoxy-L-lyxo-4-hexulose to yield dTDP-L-rhamnose.</text>
</comment>
<evidence type="ECO:0000259" key="7">
    <source>
        <dbReference type="Pfam" id="PF04321"/>
    </source>
</evidence>
<keyword evidence="6" id="KW-0560">Oxidoreductase</keyword>
<evidence type="ECO:0000256" key="4">
    <source>
        <dbReference type="ARBA" id="ARBA00017099"/>
    </source>
</evidence>
<dbReference type="InterPro" id="IPR036291">
    <property type="entry name" value="NAD(P)-bd_dom_sf"/>
</dbReference>
<proteinExistence type="inferred from homology"/>
<dbReference type="AlphaFoldDB" id="A0A1W1Y194"/>
<organism evidence="8 9">
    <name type="scientific">Andreprevotia lacus DSM 23236</name>
    <dbReference type="NCBI Taxonomy" id="1121001"/>
    <lineage>
        <taxon>Bacteria</taxon>
        <taxon>Pseudomonadati</taxon>
        <taxon>Pseudomonadota</taxon>
        <taxon>Betaproteobacteria</taxon>
        <taxon>Neisseriales</taxon>
        <taxon>Chitinibacteraceae</taxon>
        <taxon>Andreprevotia</taxon>
    </lineage>
</organism>
<evidence type="ECO:0000256" key="5">
    <source>
        <dbReference type="ARBA" id="ARBA00048200"/>
    </source>
</evidence>
<evidence type="ECO:0000256" key="3">
    <source>
        <dbReference type="ARBA" id="ARBA00012929"/>
    </source>
</evidence>
<keyword evidence="6" id="KW-0521">NADP</keyword>
<dbReference type="InterPro" id="IPR005913">
    <property type="entry name" value="dTDP_dehydrorham_reduct"/>
</dbReference>
<comment type="catalytic activity">
    <reaction evidence="5 6">
        <text>dTDP-beta-L-rhamnose + NADP(+) = dTDP-4-dehydro-beta-L-rhamnose + NADPH + H(+)</text>
        <dbReference type="Rhea" id="RHEA:21796"/>
        <dbReference type="ChEBI" id="CHEBI:15378"/>
        <dbReference type="ChEBI" id="CHEBI:57510"/>
        <dbReference type="ChEBI" id="CHEBI:57783"/>
        <dbReference type="ChEBI" id="CHEBI:58349"/>
        <dbReference type="ChEBI" id="CHEBI:62830"/>
        <dbReference type="EC" id="1.1.1.133"/>
    </reaction>
</comment>
<dbReference type="PANTHER" id="PTHR10491">
    <property type="entry name" value="DTDP-4-DEHYDRORHAMNOSE REDUCTASE"/>
    <property type="match status" value="1"/>
</dbReference>
<protein>
    <recommendedName>
        <fullName evidence="4 6">dTDP-4-dehydrorhamnose reductase</fullName>
        <ecNumber evidence="3 6">1.1.1.133</ecNumber>
    </recommendedName>
</protein>
<dbReference type="SUPFAM" id="SSF51735">
    <property type="entry name" value="NAD(P)-binding Rossmann-fold domains"/>
    <property type="match status" value="1"/>
</dbReference>
<dbReference type="UniPathway" id="UPA00124"/>
<gene>
    <name evidence="8" type="ORF">SAMN02745857_04302</name>
</gene>
<evidence type="ECO:0000256" key="1">
    <source>
        <dbReference type="ARBA" id="ARBA00004781"/>
    </source>
</evidence>
<evidence type="ECO:0000313" key="8">
    <source>
        <dbReference type="EMBL" id="SMC29959.1"/>
    </source>
</evidence>
<feature type="domain" description="RmlD-like substrate binding" evidence="7">
    <location>
        <begin position="3"/>
        <end position="294"/>
    </location>
</feature>
<dbReference type="CDD" id="cd05254">
    <property type="entry name" value="dTDP_HR_like_SDR_e"/>
    <property type="match status" value="1"/>
</dbReference>
<comment type="cofactor">
    <cofactor evidence="6">
        <name>Mg(2+)</name>
        <dbReference type="ChEBI" id="CHEBI:18420"/>
    </cofactor>
    <text evidence="6">Binds 1 Mg(2+) ion per monomer.</text>
</comment>
<dbReference type="Proteomes" id="UP000192761">
    <property type="component" value="Unassembled WGS sequence"/>
</dbReference>
<accession>A0A1W1Y194</accession>
<dbReference type="Gene3D" id="3.90.25.10">
    <property type="entry name" value="UDP-galactose 4-epimerase, domain 1"/>
    <property type="match status" value="1"/>
</dbReference>
<dbReference type="InterPro" id="IPR029903">
    <property type="entry name" value="RmlD-like-bd"/>
</dbReference>
<comment type="similarity">
    <text evidence="2 6">Belongs to the dTDP-4-dehydrorhamnose reductase family.</text>
</comment>
<dbReference type="Gene3D" id="3.40.50.720">
    <property type="entry name" value="NAD(P)-binding Rossmann-like Domain"/>
    <property type="match status" value="1"/>
</dbReference>
<dbReference type="Pfam" id="PF04321">
    <property type="entry name" value="RmlD_sub_bind"/>
    <property type="match status" value="1"/>
</dbReference>
<dbReference type="RefSeq" id="WP_217807145.1">
    <property type="nucleotide sequence ID" value="NZ_FWXD01000057.1"/>
</dbReference>
<dbReference type="NCBIfam" id="NF007440">
    <property type="entry name" value="PRK09987.1"/>
    <property type="match status" value="1"/>
</dbReference>
<dbReference type="NCBIfam" id="TIGR01214">
    <property type="entry name" value="rmlD"/>
    <property type="match status" value="1"/>
</dbReference>
<keyword evidence="9" id="KW-1185">Reference proteome</keyword>
<dbReference type="EMBL" id="FWXD01000057">
    <property type="protein sequence ID" value="SMC29959.1"/>
    <property type="molecule type" value="Genomic_DNA"/>
</dbReference>
<dbReference type="PANTHER" id="PTHR10491:SF4">
    <property type="entry name" value="METHIONINE ADENOSYLTRANSFERASE 2 SUBUNIT BETA"/>
    <property type="match status" value="1"/>
</dbReference>
<name>A0A1W1Y194_9NEIS</name>
<evidence type="ECO:0000256" key="6">
    <source>
        <dbReference type="RuleBase" id="RU364082"/>
    </source>
</evidence>
<reference evidence="8 9" key="1">
    <citation type="submission" date="2017-04" db="EMBL/GenBank/DDBJ databases">
        <authorList>
            <person name="Afonso C.L."/>
            <person name="Miller P.J."/>
            <person name="Scott M.A."/>
            <person name="Spackman E."/>
            <person name="Goraichik I."/>
            <person name="Dimitrov K.M."/>
            <person name="Suarez D.L."/>
            <person name="Swayne D.E."/>
        </authorList>
    </citation>
    <scope>NUCLEOTIDE SEQUENCE [LARGE SCALE GENOMIC DNA]</scope>
    <source>
        <strain evidence="8 9">DSM 23236</strain>
    </source>
</reference>
<evidence type="ECO:0000313" key="9">
    <source>
        <dbReference type="Proteomes" id="UP000192761"/>
    </source>
</evidence>